<feature type="chain" id="PRO_5040765317" evidence="2">
    <location>
        <begin position="26"/>
        <end position="640"/>
    </location>
</feature>
<evidence type="ECO:0000313" key="5">
    <source>
        <dbReference type="Proteomes" id="UP001142592"/>
    </source>
</evidence>
<evidence type="ECO:0000256" key="2">
    <source>
        <dbReference type="SAM" id="SignalP"/>
    </source>
</evidence>
<dbReference type="AlphaFoldDB" id="A0A9X3IBE2"/>
<dbReference type="CDD" id="cd00603">
    <property type="entry name" value="IPT_PCSR"/>
    <property type="match status" value="2"/>
</dbReference>
<dbReference type="EMBL" id="JAPJUH010000007">
    <property type="protein sequence ID" value="MCX3267325.1"/>
    <property type="molecule type" value="Genomic_DNA"/>
</dbReference>
<feature type="domain" description="IPT/TIG" evidence="3">
    <location>
        <begin position="198"/>
        <end position="275"/>
    </location>
</feature>
<evidence type="ECO:0000313" key="4">
    <source>
        <dbReference type="EMBL" id="MCX3267325.1"/>
    </source>
</evidence>
<protein>
    <submittedName>
        <fullName evidence="4">IPT/TIG domain-containing protein</fullName>
    </submittedName>
</protein>
<dbReference type="Gene3D" id="2.60.40.10">
    <property type="entry name" value="Immunoglobulins"/>
    <property type="match status" value="6"/>
</dbReference>
<dbReference type="InterPro" id="IPR002909">
    <property type="entry name" value="IPT_dom"/>
</dbReference>
<dbReference type="SMART" id="SM00429">
    <property type="entry name" value="IPT"/>
    <property type="match status" value="4"/>
</dbReference>
<dbReference type="Pfam" id="PF01833">
    <property type="entry name" value="TIG"/>
    <property type="match status" value="5"/>
</dbReference>
<keyword evidence="2" id="KW-0732">Signal</keyword>
<name>A0A9X3IBE2_9SPHI</name>
<dbReference type="SUPFAM" id="SSF81296">
    <property type="entry name" value="E set domains"/>
    <property type="match status" value="5"/>
</dbReference>
<comment type="caution">
    <text evidence="4">The sequence shown here is derived from an EMBL/GenBank/DDBJ whole genome shotgun (WGS) entry which is preliminary data.</text>
</comment>
<dbReference type="CDD" id="cd00102">
    <property type="entry name" value="IPT"/>
    <property type="match status" value="2"/>
</dbReference>
<dbReference type="RefSeq" id="WP_010599661.1">
    <property type="nucleotide sequence ID" value="NZ_JAPJUH010000007.1"/>
</dbReference>
<dbReference type="InterPro" id="IPR014756">
    <property type="entry name" value="Ig_E-set"/>
</dbReference>
<feature type="domain" description="IPT/TIG" evidence="3">
    <location>
        <begin position="363"/>
        <end position="452"/>
    </location>
</feature>
<feature type="domain" description="IPT/TIG" evidence="3">
    <location>
        <begin position="118"/>
        <end position="197"/>
    </location>
</feature>
<accession>A0A9X3IBE2</accession>
<feature type="domain" description="IPT/TIG" evidence="3">
    <location>
        <begin position="277"/>
        <end position="355"/>
    </location>
</feature>
<keyword evidence="1" id="KW-0325">Glycoprotein</keyword>
<dbReference type="InterPro" id="IPR052014">
    <property type="entry name" value="Dictyostelium_Tiger"/>
</dbReference>
<gene>
    <name evidence="4" type="ORF">OQZ29_21360</name>
</gene>
<evidence type="ECO:0000256" key="1">
    <source>
        <dbReference type="ARBA" id="ARBA00023180"/>
    </source>
</evidence>
<evidence type="ECO:0000259" key="3">
    <source>
        <dbReference type="SMART" id="SM00429"/>
    </source>
</evidence>
<proteinExistence type="predicted"/>
<keyword evidence="5" id="KW-1185">Reference proteome</keyword>
<organism evidence="4 5">
    <name type="scientific">Pedobacter agri</name>
    <dbReference type="NCBI Taxonomy" id="454586"/>
    <lineage>
        <taxon>Bacteria</taxon>
        <taxon>Pseudomonadati</taxon>
        <taxon>Bacteroidota</taxon>
        <taxon>Sphingobacteriia</taxon>
        <taxon>Sphingobacteriales</taxon>
        <taxon>Sphingobacteriaceae</taxon>
        <taxon>Pedobacter</taxon>
    </lineage>
</organism>
<sequence>MIYKNSIYSLLLVVLAMCFSQCAKKFEYEPTDNSAVIDSISPRRGTENTQVRIYGKNFPVDTAKIRALFNNKQGLIIEKSTNNVILATVPYEAGTGNVMLQVNGQAVNGPTFTYDFDSPVILEVLPLTGIAGTEVTINGRKFSATAANNQVTINGVPATITKSSTAQLIAQVPEAKNGPITVTSNSISNQGPVFKFIPHITSLDKGSGYVGDVIKIAGRYFDAGTNLNVTFNGVTAAVNSVNSTGIEVKVPASTSGHVMVTVDGVSSNTQPFTYKIAPTITGLSKTSAFAQDTLTLFGANFIGTAAPVVSFNGSVATVLSHSANQIKVQIPAGTNGNVLVTVDGVASNAVPFSYLQNIVASSLNQASPVLRNVSGIDGATVVIKGNSFGAQTNGIRVTVGNQNAQVVSVDDGNVTFLSPSFSSSQPNVQQIKIYRNNVEASYPNGNLTFTYLEPTILSSSCTITPSGILGFSMLTFVVSGNNYNATAANANFEMFIDGIKYPAVVNANAATITMTQPTGAIKNGYNIQVRNKWGAFISAFQRNITLNGFSRSFVNNTNWMTIVGDGFGNTAETARSVSIYRINNGVKETVNINSIISWSDDRIVVEFPSYIDDRTYGVEVKINLKTASKEQFLNHLPDVN</sequence>
<dbReference type="PANTHER" id="PTHR31341:SF12">
    <property type="entry name" value="IPT_TIG DOMAIN-CONTAINING PROTEIN"/>
    <property type="match status" value="1"/>
</dbReference>
<reference evidence="4" key="1">
    <citation type="submission" date="2022-11" db="EMBL/GenBank/DDBJ databases">
        <authorList>
            <person name="Graham C."/>
            <person name="Newman J.D."/>
        </authorList>
    </citation>
    <scope>NUCLEOTIDE SEQUENCE</scope>
    <source>
        <strain evidence="4">DSM 19486</strain>
    </source>
</reference>
<dbReference type="Proteomes" id="UP001142592">
    <property type="component" value="Unassembled WGS sequence"/>
</dbReference>
<feature type="signal peptide" evidence="2">
    <location>
        <begin position="1"/>
        <end position="25"/>
    </location>
</feature>
<dbReference type="PANTHER" id="PTHR31341">
    <property type="entry name" value="IPT/TIG DOMAIN-CONTAINING PROTEIN-RELATED-RELATED"/>
    <property type="match status" value="1"/>
</dbReference>
<dbReference type="InterPro" id="IPR013783">
    <property type="entry name" value="Ig-like_fold"/>
</dbReference>